<protein>
    <recommendedName>
        <fullName evidence="1">DUF5678 domain-containing protein</fullName>
    </recommendedName>
</protein>
<dbReference type="AlphaFoldDB" id="A0A1F7URF4"/>
<comment type="caution">
    <text evidence="2">The sequence shown here is derived from an EMBL/GenBank/DDBJ whole genome shotgun (WGS) entry which is preliminary data.</text>
</comment>
<accession>A0A1F7URF4</accession>
<proteinExistence type="predicted"/>
<dbReference type="Proteomes" id="UP000176897">
    <property type="component" value="Unassembled WGS sequence"/>
</dbReference>
<gene>
    <name evidence="2" type="ORF">A3B21_03840</name>
</gene>
<dbReference type="EMBL" id="MGEJ01000013">
    <property type="protein sequence ID" value="OGL80871.1"/>
    <property type="molecule type" value="Genomic_DNA"/>
</dbReference>
<evidence type="ECO:0000259" key="1">
    <source>
        <dbReference type="Pfam" id="PF18929"/>
    </source>
</evidence>
<name>A0A1F7URF4_9BACT</name>
<evidence type="ECO:0000313" key="3">
    <source>
        <dbReference type="Proteomes" id="UP000176897"/>
    </source>
</evidence>
<dbReference type="InterPro" id="IPR043734">
    <property type="entry name" value="DUF5678"/>
</dbReference>
<dbReference type="STRING" id="1802401.A3B21_03840"/>
<dbReference type="Pfam" id="PF18929">
    <property type="entry name" value="DUF5678"/>
    <property type="match status" value="1"/>
</dbReference>
<organism evidence="2 3">
    <name type="scientific">Candidatus Uhrbacteria bacterium RIFCSPLOWO2_01_FULL_47_24</name>
    <dbReference type="NCBI Taxonomy" id="1802401"/>
    <lineage>
        <taxon>Bacteria</taxon>
        <taxon>Candidatus Uhriibacteriota</taxon>
    </lineage>
</organism>
<reference evidence="2 3" key="1">
    <citation type="journal article" date="2016" name="Nat. Commun.">
        <title>Thousands of microbial genomes shed light on interconnected biogeochemical processes in an aquifer system.</title>
        <authorList>
            <person name="Anantharaman K."/>
            <person name="Brown C.T."/>
            <person name="Hug L.A."/>
            <person name="Sharon I."/>
            <person name="Castelle C.J."/>
            <person name="Probst A.J."/>
            <person name="Thomas B.C."/>
            <person name="Singh A."/>
            <person name="Wilkins M.J."/>
            <person name="Karaoz U."/>
            <person name="Brodie E.L."/>
            <person name="Williams K.H."/>
            <person name="Hubbard S.S."/>
            <person name="Banfield J.F."/>
        </authorList>
    </citation>
    <scope>NUCLEOTIDE SEQUENCE [LARGE SCALE GENOMIC DNA]</scope>
</reference>
<evidence type="ECO:0000313" key="2">
    <source>
        <dbReference type="EMBL" id="OGL80871.1"/>
    </source>
</evidence>
<feature type="domain" description="DUF5678" evidence="1">
    <location>
        <begin position="20"/>
        <end position="64"/>
    </location>
</feature>
<sequence>MPHTTVKSKNYSAFLRLDTRKYVDQYVVMIGGKVVRAGKDIERLLKEVRKVYPNKLPFVAKVPKRGVLVLFGV</sequence>